<name>A0A1G6UPD4_9ACTN</name>
<dbReference type="Proteomes" id="UP000198546">
    <property type="component" value="Chromosome i"/>
</dbReference>
<sequence>MTEPSTLERYYASLTRQHNELRAQEADWRRRGTRAESTIQRLRLMLAVEGSTVATRDVLSLLDDDPEAPDYVAVLTTCPTCRPTTQENQ</sequence>
<dbReference type="STRING" id="675864.SAMN04489747_0919"/>
<gene>
    <name evidence="1" type="ORF">SAMN04489747_0919</name>
</gene>
<evidence type="ECO:0000313" key="1">
    <source>
        <dbReference type="EMBL" id="SDD42407.1"/>
    </source>
</evidence>
<protein>
    <submittedName>
        <fullName evidence="1">Uncharacterized protein</fullName>
    </submittedName>
</protein>
<accession>A0A1G6UPD4</accession>
<dbReference type="EMBL" id="LT629688">
    <property type="protein sequence ID" value="SDD42407.1"/>
    <property type="molecule type" value="Genomic_DNA"/>
</dbReference>
<dbReference type="RefSeq" id="WP_090591072.1">
    <property type="nucleotide sequence ID" value="NZ_LT629688.1"/>
</dbReference>
<evidence type="ECO:0000313" key="2">
    <source>
        <dbReference type="Proteomes" id="UP000198546"/>
    </source>
</evidence>
<organism evidence="1 2">
    <name type="scientific">Auraticoccus monumenti</name>
    <dbReference type="NCBI Taxonomy" id="675864"/>
    <lineage>
        <taxon>Bacteria</taxon>
        <taxon>Bacillati</taxon>
        <taxon>Actinomycetota</taxon>
        <taxon>Actinomycetes</taxon>
        <taxon>Propionibacteriales</taxon>
        <taxon>Propionibacteriaceae</taxon>
        <taxon>Auraticoccus</taxon>
    </lineage>
</organism>
<dbReference type="AlphaFoldDB" id="A0A1G6UPD4"/>
<reference evidence="1 2" key="1">
    <citation type="submission" date="2016-10" db="EMBL/GenBank/DDBJ databases">
        <authorList>
            <person name="de Groot N.N."/>
        </authorList>
    </citation>
    <scope>NUCLEOTIDE SEQUENCE [LARGE SCALE GENOMIC DNA]</scope>
    <source>
        <strain evidence="1 2">MON 2.2</strain>
    </source>
</reference>
<keyword evidence="2" id="KW-1185">Reference proteome</keyword>
<proteinExistence type="predicted"/>